<proteinExistence type="predicted"/>
<evidence type="ECO:0000256" key="4">
    <source>
        <dbReference type="ARBA" id="ARBA00022781"/>
    </source>
</evidence>
<evidence type="ECO:0000313" key="8">
    <source>
        <dbReference type="EMBL" id="CAG8774770.1"/>
    </source>
</evidence>
<evidence type="ECO:0000256" key="6">
    <source>
        <dbReference type="ARBA" id="ARBA00023128"/>
    </source>
</evidence>
<keyword evidence="5" id="KW-0406">Ion transport</keyword>
<comment type="caution">
    <text evidence="8">The sequence shown here is derived from an EMBL/GenBank/DDBJ whole genome shotgun (WGS) entry which is preliminary data.</text>
</comment>
<name>A0A9N9JBW9_9GLOM</name>
<dbReference type="GO" id="GO:0045259">
    <property type="term" value="C:proton-transporting ATP synthase complex"/>
    <property type="evidence" value="ECO:0007669"/>
    <property type="project" value="UniProtKB-KW"/>
</dbReference>
<dbReference type="EMBL" id="CAJVPV010048648">
    <property type="protein sequence ID" value="CAG8774770.1"/>
    <property type="molecule type" value="Genomic_DNA"/>
</dbReference>
<feature type="non-terminal residue" evidence="8">
    <location>
        <position position="1"/>
    </location>
</feature>
<dbReference type="OrthoDB" id="67388at2759"/>
<gene>
    <name evidence="8" type="ORF">AMORRO_LOCUS16831</name>
</gene>
<evidence type="ECO:0000256" key="3">
    <source>
        <dbReference type="ARBA" id="ARBA00022547"/>
    </source>
</evidence>
<dbReference type="Pfam" id="PF05405">
    <property type="entry name" value="Mt_ATP-synt_B"/>
    <property type="match status" value="1"/>
</dbReference>
<organism evidence="8 9">
    <name type="scientific">Acaulospora morrowiae</name>
    <dbReference type="NCBI Taxonomy" id="94023"/>
    <lineage>
        <taxon>Eukaryota</taxon>
        <taxon>Fungi</taxon>
        <taxon>Fungi incertae sedis</taxon>
        <taxon>Mucoromycota</taxon>
        <taxon>Glomeromycotina</taxon>
        <taxon>Glomeromycetes</taxon>
        <taxon>Diversisporales</taxon>
        <taxon>Acaulosporaceae</taxon>
        <taxon>Acaulospora</taxon>
    </lineage>
</organism>
<dbReference type="InterPro" id="IPR008688">
    <property type="entry name" value="ATP_synth_Bsub_B/MI25"/>
</dbReference>
<dbReference type="Proteomes" id="UP000789342">
    <property type="component" value="Unassembled WGS sequence"/>
</dbReference>
<keyword evidence="6" id="KW-0496">Mitochondrion</keyword>
<keyword evidence="9" id="KW-1185">Reference proteome</keyword>
<reference evidence="8" key="1">
    <citation type="submission" date="2021-06" db="EMBL/GenBank/DDBJ databases">
        <authorList>
            <person name="Kallberg Y."/>
            <person name="Tangrot J."/>
            <person name="Rosling A."/>
        </authorList>
    </citation>
    <scope>NUCLEOTIDE SEQUENCE</scope>
    <source>
        <strain evidence="8">CL551</strain>
    </source>
</reference>
<sequence length="48" mass="5570">SLRERERKALANHIIERVKVQLEDSTLQQKILDQSIIDLERIVDAKSA</sequence>
<evidence type="ECO:0000256" key="1">
    <source>
        <dbReference type="ARBA" id="ARBA00004325"/>
    </source>
</evidence>
<evidence type="ECO:0000256" key="2">
    <source>
        <dbReference type="ARBA" id="ARBA00022448"/>
    </source>
</evidence>
<comment type="subcellular location">
    <subcellularLocation>
        <location evidence="1">Mitochondrion membrane</location>
    </subcellularLocation>
</comment>
<evidence type="ECO:0000313" key="9">
    <source>
        <dbReference type="Proteomes" id="UP000789342"/>
    </source>
</evidence>
<dbReference type="GO" id="GO:0015078">
    <property type="term" value="F:proton transmembrane transporter activity"/>
    <property type="evidence" value="ECO:0007669"/>
    <property type="project" value="InterPro"/>
</dbReference>
<protein>
    <submittedName>
        <fullName evidence="8">11704_t:CDS:1</fullName>
    </submittedName>
</protein>
<keyword evidence="4" id="KW-0375">Hydrogen ion transport</keyword>
<evidence type="ECO:0000256" key="5">
    <source>
        <dbReference type="ARBA" id="ARBA00023065"/>
    </source>
</evidence>
<keyword evidence="7" id="KW-0472">Membrane</keyword>
<evidence type="ECO:0000256" key="7">
    <source>
        <dbReference type="ARBA" id="ARBA00023136"/>
    </source>
</evidence>
<keyword evidence="3" id="KW-0138">CF(0)</keyword>
<dbReference type="AlphaFoldDB" id="A0A9N9JBW9"/>
<dbReference type="GO" id="GO:0015986">
    <property type="term" value="P:proton motive force-driven ATP synthesis"/>
    <property type="evidence" value="ECO:0007669"/>
    <property type="project" value="InterPro"/>
</dbReference>
<accession>A0A9N9JBW9</accession>
<dbReference type="GO" id="GO:0031966">
    <property type="term" value="C:mitochondrial membrane"/>
    <property type="evidence" value="ECO:0007669"/>
    <property type="project" value="UniProtKB-SubCell"/>
</dbReference>
<keyword evidence="2" id="KW-0813">Transport</keyword>